<feature type="region of interest" description="Disordered" evidence="11">
    <location>
        <begin position="396"/>
        <end position="435"/>
    </location>
</feature>
<dbReference type="InterPro" id="IPR000719">
    <property type="entry name" value="Prot_kinase_dom"/>
</dbReference>
<keyword evidence="5" id="KW-0418">Kinase</keyword>
<dbReference type="CDD" id="cd14003">
    <property type="entry name" value="STKc_AMPK-like"/>
    <property type="match status" value="1"/>
</dbReference>
<keyword evidence="4 10" id="KW-0547">Nucleotide-binding</keyword>
<comment type="catalytic activity">
    <reaction evidence="7">
        <text>L-threonyl-[protein] + ATP = O-phospho-L-threonyl-[protein] + ADP + H(+)</text>
        <dbReference type="Rhea" id="RHEA:46608"/>
        <dbReference type="Rhea" id="RHEA-COMP:11060"/>
        <dbReference type="Rhea" id="RHEA-COMP:11605"/>
        <dbReference type="ChEBI" id="CHEBI:15378"/>
        <dbReference type="ChEBI" id="CHEBI:30013"/>
        <dbReference type="ChEBI" id="CHEBI:30616"/>
        <dbReference type="ChEBI" id="CHEBI:61977"/>
        <dbReference type="ChEBI" id="CHEBI:456216"/>
        <dbReference type="EC" id="2.7.11.1"/>
    </reaction>
</comment>
<dbReference type="InterPro" id="IPR008271">
    <property type="entry name" value="Ser/Thr_kinase_AS"/>
</dbReference>
<feature type="compositionally biased region" description="Polar residues" evidence="11">
    <location>
        <begin position="408"/>
        <end position="424"/>
    </location>
</feature>
<evidence type="ECO:0000256" key="2">
    <source>
        <dbReference type="ARBA" id="ARBA00022527"/>
    </source>
</evidence>
<keyword evidence="3" id="KW-0808">Transferase</keyword>
<dbReference type="Pfam" id="PF11835">
    <property type="entry name" value="RRM_8"/>
    <property type="match status" value="1"/>
</dbReference>
<evidence type="ECO:0000256" key="6">
    <source>
        <dbReference type="ARBA" id="ARBA00022840"/>
    </source>
</evidence>
<dbReference type="GO" id="GO:0035556">
    <property type="term" value="P:intracellular signal transduction"/>
    <property type="evidence" value="ECO:0007669"/>
    <property type="project" value="TreeGrafter"/>
</dbReference>
<dbReference type="InterPro" id="IPR035979">
    <property type="entry name" value="RBD_domain_sf"/>
</dbReference>
<dbReference type="EMBL" id="FN653131">
    <property type="protein sequence ID" value="CBY12627.1"/>
    <property type="molecule type" value="Genomic_DNA"/>
</dbReference>
<dbReference type="InterPro" id="IPR011009">
    <property type="entry name" value="Kinase-like_dom_sf"/>
</dbReference>
<dbReference type="CDD" id="cd12694">
    <property type="entry name" value="RRM2_hnRNPL_like"/>
    <property type="match status" value="1"/>
</dbReference>
<accession>E4XS79</accession>
<dbReference type="Proteomes" id="UP000001307">
    <property type="component" value="Unassembled WGS sequence"/>
</dbReference>
<dbReference type="SMART" id="SM00360">
    <property type="entry name" value="RRM"/>
    <property type="match status" value="1"/>
</dbReference>
<feature type="domain" description="Protein kinase" evidence="12">
    <location>
        <begin position="79"/>
        <end position="330"/>
    </location>
</feature>
<evidence type="ECO:0000256" key="1">
    <source>
        <dbReference type="ARBA" id="ARBA00012513"/>
    </source>
</evidence>
<feature type="compositionally biased region" description="Basic and acidic residues" evidence="11">
    <location>
        <begin position="680"/>
        <end position="693"/>
    </location>
</feature>
<gene>
    <name evidence="14" type="ORF">GSOID_T00002030001</name>
</gene>
<dbReference type="PROSITE" id="PS00107">
    <property type="entry name" value="PROTEIN_KINASE_ATP"/>
    <property type="match status" value="1"/>
</dbReference>
<dbReference type="AlphaFoldDB" id="E4XS79"/>
<organism evidence="14">
    <name type="scientific">Oikopleura dioica</name>
    <name type="common">Tunicate</name>
    <dbReference type="NCBI Taxonomy" id="34765"/>
    <lineage>
        <taxon>Eukaryota</taxon>
        <taxon>Metazoa</taxon>
        <taxon>Chordata</taxon>
        <taxon>Tunicata</taxon>
        <taxon>Appendicularia</taxon>
        <taxon>Copelata</taxon>
        <taxon>Oikopleuridae</taxon>
        <taxon>Oikopleura</taxon>
    </lineage>
</organism>
<keyword evidence="2" id="KW-0723">Serine/threonine-protein kinase</keyword>
<feature type="region of interest" description="Disordered" evidence="11">
    <location>
        <begin position="506"/>
        <end position="563"/>
    </location>
</feature>
<dbReference type="CDD" id="cd14338">
    <property type="entry name" value="UBA_SIK"/>
    <property type="match status" value="1"/>
</dbReference>
<dbReference type="FunFam" id="3.30.200.20:FF:000003">
    <property type="entry name" value="Non-specific serine/threonine protein kinase"/>
    <property type="match status" value="1"/>
</dbReference>
<protein>
    <recommendedName>
        <fullName evidence="1">non-specific serine/threonine protein kinase</fullName>
        <ecNumber evidence="1">2.7.11.1</ecNumber>
    </recommendedName>
</protein>
<feature type="domain" description="RRM" evidence="13">
    <location>
        <begin position="700"/>
        <end position="777"/>
    </location>
</feature>
<dbReference type="Gene3D" id="3.30.70.330">
    <property type="match status" value="1"/>
</dbReference>
<dbReference type="OrthoDB" id="193931at2759"/>
<keyword evidence="9" id="KW-0694">RNA-binding</keyword>
<evidence type="ECO:0000256" key="11">
    <source>
        <dbReference type="SAM" id="MobiDB-lite"/>
    </source>
</evidence>
<dbReference type="PROSITE" id="PS50102">
    <property type="entry name" value="RRM"/>
    <property type="match status" value="1"/>
</dbReference>
<dbReference type="PANTHER" id="PTHR24346:SF82">
    <property type="entry name" value="KP78A-RELATED"/>
    <property type="match status" value="1"/>
</dbReference>
<feature type="region of interest" description="Disordered" evidence="11">
    <location>
        <begin position="667"/>
        <end position="698"/>
    </location>
</feature>
<evidence type="ECO:0000259" key="12">
    <source>
        <dbReference type="PROSITE" id="PS50011"/>
    </source>
</evidence>
<dbReference type="PROSITE" id="PS00108">
    <property type="entry name" value="PROTEIN_KINASE_ST"/>
    <property type="match status" value="1"/>
</dbReference>
<dbReference type="Pfam" id="PF00069">
    <property type="entry name" value="Pkinase"/>
    <property type="match status" value="1"/>
</dbReference>
<keyword evidence="6 10" id="KW-0067">ATP-binding</keyword>
<dbReference type="Gene3D" id="1.10.510.10">
    <property type="entry name" value="Transferase(Phosphotransferase) domain 1"/>
    <property type="match status" value="1"/>
</dbReference>
<dbReference type="GO" id="GO:0003723">
    <property type="term" value="F:RNA binding"/>
    <property type="evidence" value="ECO:0007669"/>
    <property type="project" value="UniProtKB-UniRule"/>
</dbReference>
<dbReference type="GO" id="GO:0000226">
    <property type="term" value="P:microtubule cytoskeleton organization"/>
    <property type="evidence" value="ECO:0007669"/>
    <property type="project" value="TreeGrafter"/>
</dbReference>
<feature type="binding site" evidence="10">
    <location>
        <position position="108"/>
    </location>
    <ligand>
        <name>ATP</name>
        <dbReference type="ChEBI" id="CHEBI:30616"/>
    </ligand>
</feature>
<dbReference type="EC" id="2.7.11.1" evidence="1"/>
<dbReference type="InterPro" id="IPR021790">
    <property type="entry name" value="PTBP1-like_RRM2"/>
</dbReference>
<feature type="region of interest" description="Disordered" evidence="11">
    <location>
        <begin position="604"/>
        <end position="626"/>
    </location>
</feature>
<dbReference type="FunFam" id="1.10.510.10:FF:000571">
    <property type="entry name" value="Maternal embryonic leucine zipper kinase"/>
    <property type="match status" value="1"/>
</dbReference>
<evidence type="ECO:0000259" key="13">
    <source>
        <dbReference type="PROSITE" id="PS50102"/>
    </source>
</evidence>
<name>E4XS79_OIKDI</name>
<evidence type="ECO:0000256" key="3">
    <source>
        <dbReference type="ARBA" id="ARBA00022679"/>
    </source>
</evidence>
<dbReference type="InParanoid" id="E4XS79"/>
<dbReference type="PANTHER" id="PTHR24346">
    <property type="entry name" value="MAP/MICROTUBULE AFFINITY-REGULATING KINASE"/>
    <property type="match status" value="1"/>
</dbReference>
<sequence length="873" mass="99645">MSRLLQPVRVFKASNARECSQKAQRCHRKVWSENRNSYKMNQENVNTHFVDFFAQIYNKLLSPNFVVIENELKSHGGLYELEQQIGQGNFACVWKAHHKLAPVQVAIKVIDKRSRNEADLIKIHREISILKKLRHPNIIKLYQYIETEDYIFLVTELCPKGELFDLIDRNGRLREDDARRIFSEILSAVEHAHRNGIVHRDLKTENVLLDKNLSIKLADFGFGQYFEQGRFLNTWCGSPPYAAPEVFEGREYEGPELDVWSLGCILYVLVCGKLPFDAPDMAQLKERITNGWYQVHWSVTNECFDLIRKCLTTNPQRRIKSSGIRSHAWMMNLPSIIQTDEESISEEILTHMLSAGIDRQQIITAVEMNSFNGFYSLYHLLLDERRRALRHSTYVRPKPAPIPYPQIAGQQNGTQQPQLHQSQPAGRGRRHTFDNALSGISPQQQEMLYQAAQQSQNHTPAPHLPVMTPVYCNPSPMNLPKVISPRLPSYPPHSMSMTSDFLPAHASVTHSQRRTEQRPASANSGKRTCLPPPPVSQNRSRSKTQGRRASDGLIDPSQLPTGPLFEQVDPTHLIHEAETDSLHMWSSIRHPSGGHNKMGQVMRSQTRRHPTRPYYQPPLSSVPEDQSDLSQITLGGAIESLSLNHQSRFNIFAFRHFSSSNHCLRMISPHNRQNHRNNRHGRDDDKKNEEDSKNPNPPGHVLLLTILDAMYPITTKLLERICSYAGPVLRIVIFRKKSVQAMIEFDSIVGAQRAKAALNGVDIYRGCCTIKVEYAKPQSLNVFKNDDNTRDFSVENRHHEGKFREPDAAPMGYDTPYGMPMPNYVHHHLPGDPHSSHMPVDKYGLPTHGGHPHRGRMYGEPHPHIHGMGSHHP</sequence>
<proteinExistence type="predicted"/>
<dbReference type="InterPro" id="IPR057380">
    <property type="entry name" value="UBA_SIK1/2/3"/>
</dbReference>
<dbReference type="SUPFAM" id="SSF54928">
    <property type="entry name" value="RNA-binding domain, RBD"/>
    <property type="match status" value="1"/>
</dbReference>
<comment type="catalytic activity">
    <reaction evidence="8">
        <text>L-seryl-[protein] + ATP = O-phospho-L-seryl-[protein] + ADP + H(+)</text>
        <dbReference type="Rhea" id="RHEA:17989"/>
        <dbReference type="Rhea" id="RHEA-COMP:9863"/>
        <dbReference type="Rhea" id="RHEA-COMP:11604"/>
        <dbReference type="ChEBI" id="CHEBI:15378"/>
        <dbReference type="ChEBI" id="CHEBI:29999"/>
        <dbReference type="ChEBI" id="CHEBI:30616"/>
        <dbReference type="ChEBI" id="CHEBI:83421"/>
        <dbReference type="ChEBI" id="CHEBI:456216"/>
        <dbReference type="EC" id="2.7.11.1"/>
    </reaction>
</comment>
<dbReference type="GO" id="GO:0005524">
    <property type="term" value="F:ATP binding"/>
    <property type="evidence" value="ECO:0007669"/>
    <property type="project" value="UniProtKB-UniRule"/>
</dbReference>
<dbReference type="PROSITE" id="PS50011">
    <property type="entry name" value="PROTEIN_KINASE_DOM"/>
    <property type="match status" value="1"/>
</dbReference>
<evidence type="ECO:0000256" key="5">
    <source>
        <dbReference type="ARBA" id="ARBA00022777"/>
    </source>
</evidence>
<evidence type="ECO:0000256" key="4">
    <source>
        <dbReference type="ARBA" id="ARBA00022741"/>
    </source>
</evidence>
<dbReference type="SMART" id="SM00220">
    <property type="entry name" value="S_TKc"/>
    <property type="match status" value="1"/>
</dbReference>
<evidence type="ECO:0000256" key="10">
    <source>
        <dbReference type="PROSITE-ProRule" id="PRU10141"/>
    </source>
</evidence>
<dbReference type="GO" id="GO:0005737">
    <property type="term" value="C:cytoplasm"/>
    <property type="evidence" value="ECO:0007669"/>
    <property type="project" value="TreeGrafter"/>
</dbReference>
<keyword evidence="15" id="KW-1185">Reference proteome</keyword>
<dbReference type="InterPro" id="IPR017441">
    <property type="entry name" value="Protein_kinase_ATP_BS"/>
</dbReference>
<evidence type="ECO:0000313" key="14">
    <source>
        <dbReference type="EMBL" id="CBY12627.1"/>
    </source>
</evidence>
<evidence type="ECO:0000313" key="15">
    <source>
        <dbReference type="Proteomes" id="UP000001307"/>
    </source>
</evidence>
<evidence type="ECO:0000256" key="9">
    <source>
        <dbReference type="PROSITE-ProRule" id="PRU00176"/>
    </source>
</evidence>
<reference evidence="14" key="1">
    <citation type="journal article" date="2010" name="Science">
        <title>Plasticity of animal genome architecture unmasked by rapid evolution of a pelagic tunicate.</title>
        <authorList>
            <person name="Denoeud F."/>
            <person name="Henriet S."/>
            <person name="Mungpakdee S."/>
            <person name="Aury J.M."/>
            <person name="Da Silva C."/>
            <person name="Brinkmann H."/>
            <person name="Mikhaleva J."/>
            <person name="Olsen L.C."/>
            <person name="Jubin C."/>
            <person name="Canestro C."/>
            <person name="Bouquet J.M."/>
            <person name="Danks G."/>
            <person name="Poulain J."/>
            <person name="Campsteijn C."/>
            <person name="Adamski M."/>
            <person name="Cross I."/>
            <person name="Yadetie F."/>
            <person name="Muffato M."/>
            <person name="Louis A."/>
            <person name="Butcher S."/>
            <person name="Tsagkogeorga G."/>
            <person name="Konrad A."/>
            <person name="Singh S."/>
            <person name="Jensen M.F."/>
            <person name="Cong E.H."/>
            <person name="Eikeseth-Otteraa H."/>
            <person name="Noel B."/>
            <person name="Anthouard V."/>
            <person name="Porcel B.M."/>
            <person name="Kachouri-Lafond R."/>
            <person name="Nishino A."/>
            <person name="Ugolini M."/>
            <person name="Chourrout P."/>
            <person name="Nishida H."/>
            <person name="Aasland R."/>
            <person name="Huzurbazar S."/>
            <person name="Westhof E."/>
            <person name="Delsuc F."/>
            <person name="Lehrach H."/>
            <person name="Reinhardt R."/>
            <person name="Weissenbach J."/>
            <person name="Roy S.W."/>
            <person name="Artiguenave F."/>
            <person name="Postlethwait J.H."/>
            <person name="Manak J.R."/>
            <person name="Thompson E.M."/>
            <person name="Jaillon O."/>
            <person name="Du Pasquier L."/>
            <person name="Boudinot P."/>
            <person name="Liberles D.A."/>
            <person name="Volff J.N."/>
            <person name="Philippe H."/>
            <person name="Lenhard B."/>
            <person name="Roest Crollius H."/>
            <person name="Wincker P."/>
            <person name="Chourrout D."/>
        </authorList>
    </citation>
    <scope>NUCLEOTIDE SEQUENCE [LARGE SCALE GENOMIC DNA]</scope>
</reference>
<dbReference type="SUPFAM" id="SSF56112">
    <property type="entry name" value="Protein kinase-like (PK-like)"/>
    <property type="match status" value="1"/>
</dbReference>
<dbReference type="InterPro" id="IPR000504">
    <property type="entry name" value="RRM_dom"/>
</dbReference>
<dbReference type="InterPro" id="IPR012677">
    <property type="entry name" value="Nucleotide-bd_a/b_plait_sf"/>
</dbReference>
<evidence type="ECO:0000256" key="8">
    <source>
        <dbReference type="ARBA" id="ARBA00048679"/>
    </source>
</evidence>
<dbReference type="GO" id="GO:0050321">
    <property type="term" value="F:tau-protein kinase activity"/>
    <property type="evidence" value="ECO:0007669"/>
    <property type="project" value="TreeGrafter"/>
</dbReference>
<evidence type="ECO:0000256" key="7">
    <source>
        <dbReference type="ARBA" id="ARBA00047899"/>
    </source>
</evidence>
<dbReference type="Pfam" id="PF23312">
    <property type="entry name" value="UBA_SIK3"/>
    <property type="match status" value="1"/>
</dbReference>